<dbReference type="NCBIfam" id="TIGR02292">
    <property type="entry name" value="ygfB_yecA"/>
    <property type="match status" value="1"/>
</dbReference>
<evidence type="ECO:0000313" key="1">
    <source>
        <dbReference type="EMBL" id="TXL64885.1"/>
    </source>
</evidence>
<name>A0A5C8NUP0_9BURK</name>
<dbReference type="OrthoDB" id="570299at2"/>
<gene>
    <name evidence="1" type="ORF">FHP08_12640</name>
</gene>
<dbReference type="Pfam" id="PF02810">
    <property type="entry name" value="SEC-C"/>
    <property type="match status" value="1"/>
</dbReference>
<dbReference type="PANTHER" id="PTHR33747:SF1">
    <property type="entry name" value="ADENYLATE CYCLASE-ASSOCIATED CAP C-TERMINAL DOMAIN-CONTAINING PROTEIN"/>
    <property type="match status" value="1"/>
</dbReference>
<dbReference type="SUPFAM" id="SSF103642">
    <property type="entry name" value="Sec-C motif"/>
    <property type="match status" value="1"/>
</dbReference>
<dbReference type="Pfam" id="PF03695">
    <property type="entry name" value="UPF0149"/>
    <property type="match status" value="1"/>
</dbReference>
<dbReference type="PANTHER" id="PTHR33747">
    <property type="entry name" value="UPF0225 PROTEIN SCO1677"/>
    <property type="match status" value="1"/>
</dbReference>
<dbReference type="SUPFAM" id="SSF101327">
    <property type="entry name" value="YgfB-like"/>
    <property type="match status" value="1"/>
</dbReference>
<dbReference type="RefSeq" id="WP_147705134.1">
    <property type="nucleotide sequence ID" value="NZ_VDUY01000005.1"/>
</dbReference>
<reference evidence="1 2" key="1">
    <citation type="submission" date="2019-06" db="EMBL/GenBank/DDBJ databases">
        <title>Quisquiliibacterium sp. nov., isolated from a maize field.</title>
        <authorList>
            <person name="Lin S.-Y."/>
            <person name="Tsai C.-F."/>
            <person name="Young C.-C."/>
        </authorList>
    </citation>
    <scope>NUCLEOTIDE SEQUENCE [LARGE SCALE GENOMIC DNA]</scope>
    <source>
        <strain evidence="1 2">CC-CFT501</strain>
    </source>
</reference>
<keyword evidence="2" id="KW-1185">Reference proteome</keyword>
<dbReference type="Gene3D" id="3.10.450.50">
    <property type="match status" value="1"/>
</dbReference>
<dbReference type="InterPro" id="IPR036255">
    <property type="entry name" value="YgfB-like_sf"/>
</dbReference>
<dbReference type="InterPro" id="IPR011978">
    <property type="entry name" value="YgfB-like"/>
</dbReference>
<accession>A0A5C8NUP0</accession>
<organism evidence="1 2">
    <name type="scientific">Zeimonas arvi</name>
    <dbReference type="NCBI Taxonomy" id="2498847"/>
    <lineage>
        <taxon>Bacteria</taxon>
        <taxon>Pseudomonadati</taxon>
        <taxon>Pseudomonadota</taxon>
        <taxon>Betaproteobacteria</taxon>
        <taxon>Burkholderiales</taxon>
        <taxon>Burkholderiaceae</taxon>
        <taxon>Zeimonas</taxon>
    </lineage>
</organism>
<dbReference type="AlphaFoldDB" id="A0A5C8NUP0"/>
<dbReference type="InterPro" id="IPR004027">
    <property type="entry name" value="SEC_C_motif"/>
</dbReference>
<comment type="caution">
    <text evidence="1">The sequence shown here is derived from an EMBL/GenBank/DDBJ whole genome shotgun (WGS) entry which is preliminary data.</text>
</comment>
<proteinExistence type="predicted"/>
<sequence length="235" mass="25345">MQNPTKPGQAPLAEADYDRLDALLDSLGNGDAMIVEELDGFLAALACGAEVVPPEEYLPEILGLPDDAEGAGSAPAELLGLIERHRLQVESALAAQDYAPVLAHDEHGQPDGVAWAVGFLRGVEMRPEGWEAMIEEDEFSDALDAVETLAATLDDDAPAAARKLGRREREALIDQMIADVADIHEFFRPFRKAGTTPQAMRVETVRREGPKLGRNDPCPCGSGRKYKLCCGRQAA</sequence>
<dbReference type="Proteomes" id="UP000321548">
    <property type="component" value="Unassembled WGS sequence"/>
</dbReference>
<evidence type="ECO:0000313" key="2">
    <source>
        <dbReference type="Proteomes" id="UP000321548"/>
    </source>
</evidence>
<dbReference type="EMBL" id="VDUY01000005">
    <property type="protein sequence ID" value="TXL64885.1"/>
    <property type="molecule type" value="Genomic_DNA"/>
</dbReference>
<protein>
    <submittedName>
        <fullName evidence="1">UPF0149 family protein</fullName>
    </submittedName>
</protein>